<accession>A0A9X9Q5J7</accession>
<name>A0A9X9Q5J7_GULGU</name>
<dbReference type="EMBL" id="CYRY02038895">
    <property type="protein sequence ID" value="VCX30706.1"/>
    <property type="molecule type" value="Genomic_DNA"/>
</dbReference>
<keyword evidence="2" id="KW-1185">Reference proteome</keyword>
<sequence>MYAVYSTCVRCCCEHFLCSNSRYPHIHRQGDHPEGLRDLSQVPKKLVAHLASESGGS</sequence>
<dbReference type="AlphaFoldDB" id="A0A9X9Q5J7"/>
<organism evidence="1 2">
    <name type="scientific">Gulo gulo</name>
    <name type="common">Wolverine</name>
    <name type="synonym">Gluton</name>
    <dbReference type="NCBI Taxonomy" id="48420"/>
    <lineage>
        <taxon>Eukaryota</taxon>
        <taxon>Metazoa</taxon>
        <taxon>Chordata</taxon>
        <taxon>Craniata</taxon>
        <taxon>Vertebrata</taxon>
        <taxon>Euteleostomi</taxon>
        <taxon>Mammalia</taxon>
        <taxon>Eutheria</taxon>
        <taxon>Laurasiatheria</taxon>
        <taxon>Carnivora</taxon>
        <taxon>Caniformia</taxon>
        <taxon>Musteloidea</taxon>
        <taxon>Mustelidae</taxon>
        <taxon>Guloninae</taxon>
        <taxon>Gulo</taxon>
    </lineage>
</organism>
<proteinExistence type="predicted"/>
<evidence type="ECO:0000313" key="2">
    <source>
        <dbReference type="Proteomes" id="UP000269945"/>
    </source>
</evidence>
<comment type="caution">
    <text evidence="1">The sequence shown here is derived from an EMBL/GenBank/DDBJ whole genome shotgun (WGS) entry which is preliminary data.</text>
</comment>
<protein>
    <submittedName>
        <fullName evidence="1">Uncharacterized protein</fullName>
    </submittedName>
</protein>
<evidence type="ECO:0000313" key="1">
    <source>
        <dbReference type="EMBL" id="VCX30706.1"/>
    </source>
</evidence>
<gene>
    <name evidence="1" type="ORF">BN2614_LOCUS3</name>
</gene>
<dbReference type="Proteomes" id="UP000269945">
    <property type="component" value="Unassembled WGS sequence"/>
</dbReference>
<reference evidence="1 2" key="1">
    <citation type="submission" date="2018-10" db="EMBL/GenBank/DDBJ databases">
        <authorList>
            <person name="Ekblom R."/>
            <person name="Jareborg N."/>
        </authorList>
    </citation>
    <scope>NUCLEOTIDE SEQUENCE [LARGE SCALE GENOMIC DNA]</scope>
    <source>
        <tissue evidence="1">Muscle</tissue>
    </source>
</reference>